<protein>
    <recommendedName>
        <fullName evidence="6">HTH-type transcriptional regulator TtuA</fullName>
    </recommendedName>
    <alternativeName>
        <fullName evidence="7">Tartrate utilization transcriptional regulator</fullName>
    </alternativeName>
</protein>
<dbReference type="PROSITE" id="PS50931">
    <property type="entry name" value="HTH_LYSR"/>
    <property type="match status" value="1"/>
</dbReference>
<dbReference type="SUPFAM" id="SSF46785">
    <property type="entry name" value="Winged helix' DNA-binding domain"/>
    <property type="match status" value="1"/>
</dbReference>
<keyword evidence="9" id="KW-0614">Plasmid</keyword>
<dbReference type="Pfam" id="PF00126">
    <property type="entry name" value="HTH_1"/>
    <property type="match status" value="1"/>
</dbReference>
<proteinExistence type="inferred from homology"/>
<evidence type="ECO:0000259" key="8">
    <source>
        <dbReference type="PROSITE" id="PS50931"/>
    </source>
</evidence>
<dbReference type="Pfam" id="PF03466">
    <property type="entry name" value="LysR_substrate"/>
    <property type="match status" value="1"/>
</dbReference>
<dbReference type="AlphaFoldDB" id="A0A5Q0CDZ3"/>
<dbReference type="FunFam" id="1.10.10.10:FF:000001">
    <property type="entry name" value="LysR family transcriptional regulator"/>
    <property type="match status" value="1"/>
</dbReference>
<dbReference type="PANTHER" id="PTHR30126:SF40">
    <property type="entry name" value="HTH-TYPE TRANSCRIPTIONAL REGULATOR GLTR"/>
    <property type="match status" value="1"/>
</dbReference>
<evidence type="ECO:0000256" key="5">
    <source>
        <dbReference type="ARBA" id="ARBA00054626"/>
    </source>
</evidence>
<evidence type="ECO:0000313" key="9">
    <source>
        <dbReference type="EMBL" id="QFY63525.1"/>
    </source>
</evidence>
<dbReference type="KEGG" id="rgr:FZ934_25100"/>
<evidence type="ECO:0000256" key="3">
    <source>
        <dbReference type="ARBA" id="ARBA00023125"/>
    </source>
</evidence>
<dbReference type="CDD" id="cd05466">
    <property type="entry name" value="PBP2_LTTR_substrate"/>
    <property type="match status" value="1"/>
</dbReference>
<evidence type="ECO:0000256" key="1">
    <source>
        <dbReference type="ARBA" id="ARBA00009437"/>
    </source>
</evidence>
<evidence type="ECO:0000256" key="2">
    <source>
        <dbReference type="ARBA" id="ARBA00023015"/>
    </source>
</evidence>
<reference evidence="9 10" key="1">
    <citation type="submission" date="2019-08" db="EMBL/GenBank/DDBJ databases">
        <title>Prosopis cineraria nodule microbiome.</title>
        <authorList>
            <person name="Ali R."/>
            <person name="Chaluvadi S.R."/>
            <person name="Wang X."/>
        </authorList>
    </citation>
    <scope>NUCLEOTIDE SEQUENCE [LARGE SCALE GENOMIC DNA]</scope>
    <source>
        <strain evidence="9 10">BG7</strain>
        <plasmid evidence="9 10">unnamed</plasmid>
    </source>
</reference>
<evidence type="ECO:0000313" key="10">
    <source>
        <dbReference type="Proteomes" id="UP000326881"/>
    </source>
</evidence>
<dbReference type="SUPFAM" id="SSF53850">
    <property type="entry name" value="Periplasmic binding protein-like II"/>
    <property type="match status" value="1"/>
</dbReference>
<accession>A0A5Q0CDZ3</accession>
<evidence type="ECO:0000256" key="7">
    <source>
        <dbReference type="ARBA" id="ARBA00083243"/>
    </source>
</evidence>
<feature type="domain" description="HTH lysR-type" evidence="8">
    <location>
        <begin position="4"/>
        <end position="61"/>
    </location>
</feature>
<dbReference type="OrthoDB" id="9791253at2"/>
<dbReference type="PRINTS" id="PR00039">
    <property type="entry name" value="HTHLYSR"/>
</dbReference>
<dbReference type="InterPro" id="IPR036388">
    <property type="entry name" value="WH-like_DNA-bd_sf"/>
</dbReference>
<keyword evidence="4" id="KW-0804">Transcription</keyword>
<sequence>MNNFSIPQLVAFRWVAELGSVQRAADKLNITQPSVSLRMKQLEAELELPLFERHGRGLKLTRHGHLFLQRAMPVVDAYEQLQRNTGASALIGTLKIGLAEGFAVASMPTLIARLREDFPQLRPEWTVATSAGLEQQLADGTLDMAILVDPLGLRDVRLFALGVQQNCWAVSSSTFPTMSASRTALSKMTIITTPPPTAMYRATMGWFAEGKVTPENLCLCTSLNAAAQLVAAGLGAGIFPTKMVDAYPLHGTLRKLELDGLLSSGRVFVADRSTSDEARTQSMMAIIEQAAQTIGYFNS</sequence>
<dbReference type="InterPro" id="IPR036390">
    <property type="entry name" value="WH_DNA-bd_sf"/>
</dbReference>
<dbReference type="GO" id="GO:0000976">
    <property type="term" value="F:transcription cis-regulatory region binding"/>
    <property type="evidence" value="ECO:0007669"/>
    <property type="project" value="TreeGrafter"/>
</dbReference>
<name>A0A5Q0CDZ3_9HYPH</name>
<comment type="function">
    <text evidence="5">Transcriptional regulator of the ttuABCDE tartrate utilization operon.</text>
</comment>
<dbReference type="Gene3D" id="3.40.190.10">
    <property type="entry name" value="Periplasmic binding protein-like II"/>
    <property type="match status" value="2"/>
</dbReference>
<dbReference type="Proteomes" id="UP000326881">
    <property type="component" value="Plasmid unnamed"/>
</dbReference>
<keyword evidence="2" id="KW-0805">Transcription regulation</keyword>
<organism evidence="9 10">
    <name type="scientific">Rhizobium grahamii</name>
    <dbReference type="NCBI Taxonomy" id="1120045"/>
    <lineage>
        <taxon>Bacteria</taxon>
        <taxon>Pseudomonadati</taxon>
        <taxon>Pseudomonadota</taxon>
        <taxon>Alphaproteobacteria</taxon>
        <taxon>Hyphomicrobiales</taxon>
        <taxon>Rhizobiaceae</taxon>
        <taxon>Rhizobium/Agrobacterium group</taxon>
        <taxon>Rhizobium</taxon>
    </lineage>
</organism>
<geneLocation type="plasmid" evidence="9 10">
    <name>unnamed</name>
</geneLocation>
<dbReference type="RefSeq" id="WP_153273486.1">
    <property type="nucleotide sequence ID" value="NZ_CP043499.1"/>
</dbReference>
<evidence type="ECO:0000256" key="4">
    <source>
        <dbReference type="ARBA" id="ARBA00023163"/>
    </source>
</evidence>
<keyword evidence="3" id="KW-0238">DNA-binding</keyword>
<evidence type="ECO:0000256" key="6">
    <source>
        <dbReference type="ARBA" id="ARBA00067332"/>
    </source>
</evidence>
<gene>
    <name evidence="9" type="ORF">FZ934_25100</name>
</gene>
<dbReference type="InterPro" id="IPR005119">
    <property type="entry name" value="LysR_subst-bd"/>
</dbReference>
<keyword evidence="10" id="KW-1185">Reference proteome</keyword>
<dbReference type="Gene3D" id="1.10.10.10">
    <property type="entry name" value="Winged helix-like DNA-binding domain superfamily/Winged helix DNA-binding domain"/>
    <property type="match status" value="1"/>
</dbReference>
<dbReference type="EMBL" id="CP043499">
    <property type="protein sequence ID" value="QFY63525.1"/>
    <property type="molecule type" value="Genomic_DNA"/>
</dbReference>
<dbReference type="GO" id="GO:0003700">
    <property type="term" value="F:DNA-binding transcription factor activity"/>
    <property type="evidence" value="ECO:0007669"/>
    <property type="project" value="InterPro"/>
</dbReference>
<comment type="similarity">
    <text evidence="1">Belongs to the LysR transcriptional regulatory family.</text>
</comment>
<dbReference type="InterPro" id="IPR000847">
    <property type="entry name" value="LysR_HTH_N"/>
</dbReference>
<dbReference type="PANTHER" id="PTHR30126">
    <property type="entry name" value="HTH-TYPE TRANSCRIPTIONAL REGULATOR"/>
    <property type="match status" value="1"/>
</dbReference>